<protein>
    <submittedName>
        <fullName evidence="1">Uncharacterized protein</fullName>
    </submittedName>
</protein>
<dbReference type="RefSeq" id="WP_203704529.1">
    <property type="nucleotide sequence ID" value="NZ_BAAALU010000004.1"/>
</dbReference>
<evidence type="ECO:0000313" key="1">
    <source>
        <dbReference type="EMBL" id="GIF58145.1"/>
    </source>
</evidence>
<comment type="caution">
    <text evidence="1">The sequence shown here is derived from an EMBL/GenBank/DDBJ whole genome shotgun (WGS) entry which is preliminary data.</text>
</comment>
<keyword evidence="2" id="KW-1185">Reference proteome</keyword>
<proteinExistence type="predicted"/>
<evidence type="ECO:0000313" key="2">
    <source>
        <dbReference type="Proteomes" id="UP000624325"/>
    </source>
</evidence>
<sequence length="290" mass="31015">MTSPAFYAAYANILVSHELQDLLRREPESVRSRYGLSADEIVLLTSASPRSLHLSLHMLQAKRVVLLEQMLPQTLRLLQEHDAGRTLFDYVADAMRRPDVDMLRAVTHGHDFVSWLDSRTAGQLPAGVADLARLEVAVAGLPPLSSAEGGEGGEGGEERPATGALTEKVFPELLPGLCVITVGCDLLGLPARPSLADLSSIEQRPAGVLVRRDARSGRPAFHRLGVMTAGLLSRCDGRSSLDAVVAMAGGTPSARRGARDVLHRAAQQSLIRLLRAPLAGPTVVPVLDQP</sequence>
<dbReference type="Proteomes" id="UP000624325">
    <property type="component" value="Unassembled WGS sequence"/>
</dbReference>
<dbReference type="EMBL" id="BONC01000030">
    <property type="protein sequence ID" value="GIF58145.1"/>
    <property type="molecule type" value="Genomic_DNA"/>
</dbReference>
<reference evidence="1 2" key="1">
    <citation type="submission" date="2021-01" db="EMBL/GenBank/DDBJ databases">
        <title>Whole genome shotgun sequence of Asanoa iriomotensis NBRC 100142.</title>
        <authorList>
            <person name="Komaki H."/>
            <person name="Tamura T."/>
        </authorList>
    </citation>
    <scope>NUCLEOTIDE SEQUENCE [LARGE SCALE GENOMIC DNA]</scope>
    <source>
        <strain evidence="1 2">NBRC 100142</strain>
    </source>
</reference>
<accession>A0ABQ4C5V3</accession>
<name>A0ABQ4C5V3_9ACTN</name>
<organism evidence="1 2">
    <name type="scientific">Asanoa iriomotensis</name>
    <dbReference type="NCBI Taxonomy" id="234613"/>
    <lineage>
        <taxon>Bacteria</taxon>
        <taxon>Bacillati</taxon>
        <taxon>Actinomycetota</taxon>
        <taxon>Actinomycetes</taxon>
        <taxon>Micromonosporales</taxon>
        <taxon>Micromonosporaceae</taxon>
        <taxon>Asanoa</taxon>
    </lineage>
</organism>
<gene>
    <name evidence="1" type="ORF">Air01nite_42400</name>
</gene>